<evidence type="ECO:0000256" key="2">
    <source>
        <dbReference type="ARBA" id="ARBA00022741"/>
    </source>
</evidence>
<dbReference type="SMART" id="SM00220">
    <property type="entry name" value="S_TKc"/>
    <property type="match status" value="1"/>
</dbReference>
<dbReference type="InterPro" id="IPR011009">
    <property type="entry name" value="Kinase-like_dom_sf"/>
</dbReference>
<dbReference type="InterPro" id="IPR051681">
    <property type="entry name" value="Ser/Thr_Kinases-Pseudokinases"/>
</dbReference>
<evidence type="ECO:0000259" key="5">
    <source>
        <dbReference type="PROSITE" id="PS50011"/>
    </source>
</evidence>
<reference evidence="6 7" key="1">
    <citation type="submission" date="2018-02" db="EMBL/GenBank/DDBJ databases">
        <title>The genomes of Aspergillus section Nigri reveals drivers in fungal speciation.</title>
        <authorList>
            <consortium name="DOE Joint Genome Institute"/>
            <person name="Vesth T.C."/>
            <person name="Nybo J."/>
            <person name="Theobald S."/>
            <person name="Brandl J."/>
            <person name="Frisvad J.C."/>
            <person name="Nielsen K.F."/>
            <person name="Lyhne E.K."/>
            <person name="Kogle M.E."/>
            <person name="Kuo A."/>
            <person name="Riley R."/>
            <person name="Clum A."/>
            <person name="Nolan M."/>
            <person name="Lipzen A."/>
            <person name="Salamov A."/>
            <person name="Henrissat B."/>
            <person name="Wiebenga A."/>
            <person name="De vries R.P."/>
            <person name="Grigoriev I.V."/>
            <person name="Mortensen U.H."/>
            <person name="Andersen M.R."/>
            <person name="Baker S.E."/>
        </authorList>
    </citation>
    <scope>NUCLEOTIDE SEQUENCE [LARGE SCALE GENOMIC DNA]</scope>
    <source>
        <strain evidence="6 7">CBS 121057</strain>
    </source>
</reference>
<keyword evidence="3 6" id="KW-0418">Kinase</keyword>
<dbReference type="STRING" id="1448318.A0A319E8L4"/>
<evidence type="ECO:0000256" key="4">
    <source>
        <dbReference type="ARBA" id="ARBA00022840"/>
    </source>
</evidence>
<evidence type="ECO:0000256" key="3">
    <source>
        <dbReference type="ARBA" id="ARBA00022777"/>
    </source>
</evidence>
<sequence>MTENNLASSRELEFKSFQDWNGDRPSLTLIFHDGFSSWWIKVEIAWSLPESILKSGCLKRRFMLQEFVKAIDFSQLNLMDDTVTRITLTLAERSHNPIPFRNIQNDCQRETNYFLSVAYKTSFDIAEDPGRTLYPILNQAQDIPTFEARQLEQEEDIAPTVSIIRFKEKHFAYKTIDRPIYDPGDTEHILNEITALAQFRGHPNIAQIIGLVISDSPYKTHPSTTSAPVITGFLLEYYPEGTLERVLSKDQDQDDSLLRRWALQTGRALETLHLQKRTHLDIKPSNIVLDANRNAILIDISGTGGYEWEWLSPEMQTFIQQNVETAPASTSFDKRVATDCWAYGNLLVIMAKKTGASCFGKRLQSIGDDLTKMDPRDRISLSDALERMSGQE</sequence>
<dbReference type="Proteomes" id="UP000248423">
    <property type="component" value="Unassembled WGS sequence"/>
</dbReference>
<evidence type="ECO:0000313" key="7">
    <source>
        <dbReference type="Proteomes" id="UP000248423"/>
    </source>
</evidence>
<dbReference type="Pfam" id="PF00069">
    <property type="entry name" value="Pkinase"/>
    <property type="match status" value="1"/>
</dbReference>
<dbReference type="GO" id="GO:0004674">
    <property type="term" value="F:protein serine/threonine kinase activity"/>
    <property type="evidence" value="ECO:0007669"/>
    <property type="project" value="TreeGrafter"/>
</dbReference>
<name>A0A319E8L4_ASPSB</name>
<dbReference type="OrthoDB" id="4062651at2759"/>
<dbReference type="AlphaFoldDB" id="A0A319E8L4"/>
<evidence type="ECO:0000313" key="6">
    <source>
        <dbReference type="EMBL" id="PYI04455.1"/>
    </source>
</evidence>
<dbReference type="PROSITE" id="PS50011">
    <property type="entry name" value="PROTEIN_KINASE_DOM"/>
    <property type="match status" value="1"/>
</dbReference>
<keyword evidence="7" id="KW-1185">Reference proteome</keyword>
<evidence type="ECO:0000256" key="1">
    <source>
        <dbReference type="ARBA" id="ARBA00022679"/>
    </source>
</evidence>
<proteinExistence type="predicted"/>
<keyword evidence="2" id="KW-0547">Nucleotide-binding</keyword>
<feature type="domain" description="Protein kinase" evidence="5">
    <location>
        <begin position="123"/>
        <end position="392"/>
    </location>
</feature>
<dbReference type="InterPro" id="IPR000719">
    <property type="entry name" value="Prot_kinase_dom"/>
</dbReference>
<dbReference type="PANTHER" id="PTHR44329:SF288">
    <property type="entry name" value="MITOGEN-ACTIVATED PROTEIN KINASE KINASE KINASE 20"/>
    <property type="match status" value="1"/>
</dbReference>
<dbReference type="GO" id="GO:0005524">
    <property type="term" value="F:ATP binding"/>
    <property type="evidence" value="ECO:0007669"/>
    <property type="project" value="UniProtKB-KW"/>
</dbReference>
<keyword evidence="4" id="KW-0067">ATP-binding</keyword>
<organism evidence="6 7">
    <name type="scientific">Aspergillus sclerotiicarbonarius (strain CBS 121057 / IBT 28362)</name>
    <dbReference type="NCBI Taxonomy" id="1448318"/>
    <lineage>
        <taxon>Eukaryota</taxon>
        <taxon>Fungi</taxon>
        <taxon>Dikarya</taxon>
        <taxon>Ascomycota</taxon>
        <taxon>Pezizomycotina</taxon>
        <taxon>Eurotiomycetes</taxon>
        <taxon>Eurotiomycetidae</taxon>
        <taxon>Eurotiales</taxon>
        <taxon>Aspergillaceae</taxon>
        <taxon>Aspergillus</taxon>
        <taxon>Aspergillus subgen. Circumdati</taxon>
    </lineage>
</organism>
<dbReference type="CDD" id="cd00180">
    <property type="entry name" value="PKc"/>
    <property type="match status" value="1"/>
</dbReference>
<dbReference type="PANTHER" id="PTHR44329">
    <property type="entry name" value="SERINE/THREONINE-PROTEIN KINASE TNNI3K-RELATED"/>
    <property type="match status" value="1"/>
</dbReference>
<dbReference type="SUPFAM" id="SSF56112">
    <property type="entry name" value="Protein kinase-like (PK-like)"/>
    <property type="match status" value="1"/>
</dbReference>
<gene>
    <name evidence="6" type="ORF">BO78DRAFT_420670</name>
</gene>
<protein>
    <submittedName>
        <fullName evidence="6">Putative serine-threonine protein kinase</fullName>
    </submittedName>
</protein>
<accession>A0A319E8L4</accession>
<dbReference type="Gene3D" id="1.10.510.10">
    <property type="entry name" value="Transferase(Phosphotransferase) domain 1"/>
    <property type="match status" value="1"/>
</dbReference>
<dbReference type="VEuPathDB" id="FungiDB:BO78DRAFT_420670"/>
<dbReference type="EMBL" id="KZ826369">
    <property type="protein sequence ID" value="PYI04455.1"/>
    <property type="molecule type" value="Genomic_DNA"/>
</dbReference>
<keyword evidence="1" id="KW-0808">Transferase</keyword>